<gene>
    <name evidence="2" type="ORF">H3309_04785</name>
</gene>
<name>A0A7G5IKA8_9SPHN</name>
<evidence type="ECO:0000313" key="3">
    <source>
        <dbReference type="Proteomes" id="UP000515292"/>
    </source>
</evidence>
<dbReference type="KEGG" id="sand:H3309_04785"/>
<evidence type="ECO:0000313" key="2">
    <source>
        <dbReference type="EMBL" id="QMW23800.1"/>
    </source>
</evidence>
<dbReference type="Proteomes" id="UP000515292">
    <property type="component" value="Chromosome"/>
</dbReference>
<feature type="compositionally biased region" description="Basic and acidic residues" evidence="1">
    <location>
        <begin position="225"/>
        <end position="248"/>
    </location>
</feature>
<protein>
    <submittedName>
        <fullName evidence="2">DUF3011 domain-containing protein</fullName>
    </submittedName>
</protein>
<feature type="compositionally biased region" description="Basic and acidic residues" evidence="1">
    <location>
        <begin position="181"/>
        <end position="190"/>
    </location>
</feature>
<organism evidence="2 3">
    <name type="scientific">Sandaracinobacteroides saxicola</name>
    <dbReference type="NCBI Taxonomy" id="2759707"/>
    <lineage>
        <taxon>Bacteria</taxon>
        <taxon>Pseudomonadati</taxon>
        <taxon>Pseudomonadota</taxon>
        <taxon>Alphaproteobacteria</taxon>
        <taxon>Sphingomonadales</taxon>
        <taxon>Sphingosinicellaceae</taxon>
        <taxon>Sandaracinobacteroides</taxon>
    </lineage>
</organism>
<keyword evidence="3" id="KW-1185">Reference proteome</keyword>
<feature type="compositionally biased region" description="Low complexity" evidence="1">
    <location>
        <begin position="250"/>
        <end position="271"/>
    </location>
</feature>
<feature type="compositionally biased region" description="Polar residues" evidence="1">
    <location>
        <begin position="197"/>
        <end position="208"/>
    </location>
</feature>
<feature type="compositionally biased region" description="Low complexity" evidence="1">
    <location>
        <begin position="170"/>
        <end position="180"/>
    </location>
</feature>
<feature type="region of interest" description="Disordered" evidence="1">
    <location>
        <begin position="154"/>
        <end position="271"/>
    </location>
</feature>
<evidence type="ECO:0000256" key="1">
    <source>
        <dbReference type="SAM" id="MobiDB-lite"/>
    </source>
</evidence>
<dbReference type="EMBL" id="CP059851">
    <property type="protein sequence ID" value="QMW23800.1"/>
    <property type="molecule type" value="Genomic_DNA"/>
</dbReference>
<proteinExistence type="predicted"/>
<dbReference type="AlphaFoldDB" id="A0A7G5IKA8"/>
<sequence>MILFHDQHDGMGTMRTRSVQLSFLGIAMAAALVLPGEGVGGSANAGTIACGSVNGAYHYCAADTGRGVQLQQQLSRAPCRQAESWGYDRRGVWVDNGCAATFLVGSWGESSGVAGRGGDGGKVSAAIVGGLVGALLGGAIGGSSHSSSTYVSRTYVQSGDDGPTQDEQRAAYAANQQAQRDQQDRLDDAQQRAAYLANQNNQLEIQASQDREQRDNARAAQAEAEDARRQAEIRAGEADENRQAREAESNADSNSSGDNSDSGAAAEETPQ</sequence>
<accession>A0A7G5IKA8</accession>
<dbReference type="InterPro" id="IPR021381">
    <property type="entry name" value="DUF3011"/>
</dbReference>
<dbReference type="Pfam" id="PF11218">
    <property type="entry name" value="DUF3011"/>
    <property type="match status" value="1"/>
</dbReference>
<reference evidence="2 3" key="1">
    <citation type="submission" date="2020-07" db="EMBL/GenBank/DDBJ databases">
        <title>Complete genome sequence for Sandaracinobacter sp. M6.</title>
        <authorList>
            <person name="Tang Y."/>
            <person name="Liu Q."/>
            <person name="Guo Z."/>
            <person name="Lei P."/>
            <person name="Huang B."/>
        </authorList>
    </citation>
    <scope>NUCLEOTIDE SEQUENCE [LARGE SCALE GENOMIC DNA]</scope>
    <source>
        <strain evidence="2 3">M6</strain>
    </source>
</reference>